<keyword evidence="5" id="KW-1185">Reference proteome</keyword>
<feature type="domain" description="NmrA-like" evidence="3">
    <location>
        <begin position="4"/>
        <end position="301"/>
    </location>
</feature>
<gene>
    <name evidence="4" type="ORF">KP509_07G010600</name>
</gene>
<dbReference type="PANTHER" id="PTHR43349:SF93">
    <property type="entry name" value="ISOFLAVONE REDUCTASE HOMOLOG P3-RELATED"/>
    <property type="match status" value="1"/>
</dbReference>
<accession>A0A8T2UBW9</accession>
<evidence type="ECO:0000256" key="1">
    <source>
        <dbReference type="ARBA" id="ARBA00022857"/>
    </source>
</evidence>
<dbReference type="OMA" id="MIWEDEP"/>
<dbReference type="InterPro" id="IPR045312">
    <property type="entry name" value="PCBER-like"/>
</dbReference>
<dbReference type="PANTHER" id="PTHR43349">
    <property type="entry name" value="PINORESINOL REDUCTASE-RELATED"/>
    <property type="match status" value="1"/>
</dbReference>
<dbReference type="SUPFAM" id="SSF51735">
    <property type="entry name" value="NAD(P)-binding Rossmann-fold domains"/>
    <property type="match status" value="1"/>
</dbReference>
<reference evidence="4" key="1">
    <citation type="submission" date="2021-08" db="EMBL/GenBank/DDBJ databases">
        <title>WGS assembly of Ceratopteris richardii.</title>
        <authorList>
            <person name="Marchant D.B."/>
            <person name="Chen G."/>
            <person name="Jenkins J."/>
            <person name="Shu S."/>
            <person name="Leebens-Mack J."/>
            <person name="Grimwood J."/>
            <person name="Schmutz J."/>
            <person name="Soltis P."/>
            <person name="Soltis D."/>
            <person name="Chen Z.-H."/>
        </authorList>
    </citation>
    <scope>NUCLEOTIDE SEQUENCE</scope>
    <source>
        <strain evidence="4">Whitten #5841</strain>
        <tissue evidence="4">Leaf</tissue>
    </source>
</reference>
<sequence length="305" mass="33512">MASKSKVLVIGATGYIGKHIALAGPAEGHPTFVLVRPSTLTSKAAIIDSFREAGIIVLEGSLEDHDSLVSAIKKVDVVISAVSGSNIDDQLKIIEVIKEVGTIKRFVPSEFGNDVDRVQPLEPAKSVFAKKVQIRRAVEHAGIPHTFVVSNGFAGYFLSTLLQPGLQAPPRDKVSIYGNGDVKFINVSEEDIGRYTLKAVDDTRTLNKTLHIRPPENINTLNTLVGLWEKLINKTLEKSTVTEDEIVKQIQETPFPGNIFPAILHDIVILGDQFNFELGPNDVEATSLYTDYKYTSVEEYLKKFV</sequence>
<dbReference type="InterPro" id="IPR036291">
    <property type="entry name" value="NAD(P)-bd_dom_sf"/>
</dbReference>
<evidence type="ECO:0000256" key="2">
    <source>
        <dbReference type="ARBA" id="ARBA00023002"/>
    </source>
</evidence>
<comment type="caution">
    <text evidence="4">The sequence shown here is derived from an EMBL/GenBank/DDBJ whole genome shotgun (WGS) entry which is preliminary data.</text>
</comment>
<dbReference type="Pfam" id="PF05368">
    <property type="entry name" value="NmrA"/>
    <property type="match status" value="1"/>
</dbReference>
<evidence type="ECO:0000313" key="4">
    <source>
        <dbReference type="EMBL" id="KAH7432148.1"/>
    </source>
</evidence>
<protein>
    <recommendedName>
        <fullName evidence="3">NmrA-like domain-containing protein</fullName>
    </recommendedName>
</protein>
<dbReference type="InterPro" id="IPR050608">
    <property type="entry name" value="NmrA-type/Isoflavone_red_sf"/>
</dbReference>
<evidence type="ECO:0000313" key="5">
    <source>
        <dbReference type="Proteomes" id="UP000825935"/>
    </source>
</evidence>
<dbReference type="EMBL" id="CM035412">
    <property type="protein sequence ID" value="KAH7432148.1"/>
    <property type="molecule type" value="Genomic_DNA"/>
</dbReference>
<organism evidence="4 5">
    <name type="scientific">Ceratopteris richardii</name>
    <name type="common">Triangle waterfern</name>
    <dbReference type="NCBI Taxonomy" id="49495"/>
    <lineage>
        <taxon>Eukaryota</taxon>
        <taxon>Viridiplantae</taxon>
        <taxon>Streptophyta</taxon>
        <taxon>Embryophyta</taxon>
        <taxon>Tracheophyta</taxon>
        <taxon>Polypodiopsida</taxon>
        <taxon>Polypodiidae</taxon>
        <taxon>Polypodiales</taxon>
        <taxon>Pteridineae</taxon>
        <taxon>Pteridaceae</taxon>
        <taxon>Parkerioideae</taxon>
        <taxon>Ceratopteris</taxon>
    </lineage>
</organism>
<dbReference type="Gene3D" id="3.90.25.10">
    <property type="entry name" value="UDP-galactose 4-epimerase, domain 1"/>
    <property type="match status" value="1"/>
</dbReference>
<dbReference type="InterPro" id="IPR008030">
    <property type="entry name" value="NmrA-like"/>
</dbReference>
<evidence type="ECO:0000259" key="3">
    <source>
        <dbReference type="Pfam" id="PF05368"/>
    </source>
</evidence>
<dbReference type="Gene3D" id="3.40.50.720">
    <property type="entry name" value="NAD(P)-binding Rossmann-like Domain"/>
    <property type="match status" value="1"/>
</dbReference>
<proteinExistence type="predicted"/>
<dbReference type="CDD" id="cd05259">
    <property type="entry name" value="PCBER_SDR_a"/>
    <property type="match status" value="1"/>
</dbReference>
<dbReference type="GO" id="GO:0016491">
    <property type="term" value="F:oxidoreductase activity"/>
    <property type="evidence" value="ECO:0007669"/>
    <property type="project" value="UniProtKB-KW"/>
</dbReference>
<dbReference type="AlphaFoldDB" id="A0A8T2UBW9"/>
<dbReference type="OrthoDB" id="419598at2759"/>
<keyword evidence="2" id="KW-0560">Oxidoreductase</keyword>
<name>A0A8T2UBW9_CERRI</name>
<dbReference type="Proteomes" id="UP000825935">
    <property type="component" value="Chromosome 7"/>
</dbReference>
<keyword evidence="1" id="KW-0521">NADP</keyword>